<dbReference type="EMBL" id="JAAMPC010000016">
    <property type="protein sequence ID" value="KAG2251971.1"/>
    <property type="molecule type" value="Genomic_DNA"/>
</dbReference>
<comment type="caution">
    <text evidence="2">The sequence shown here is derived from an EMBL/GenBank/DDBJ whole genome shotgun (WGS) entry which is preliminary data.</text>
</comment>
<feature type="compositionally biased region" description="Low complexity" evidence="1">
    <location>
        <begin position="1"/>
        <end position="15"/>
    </location>
</feature>
<evidence type="ECO:0000256" key="1">
    <source>
        <dbReference type="SAM" id="MobiDB-lite"/>
    </source>
</evidence>
<feature type="region of interest" description="Disordered" evidence="1">
    <location>
        <begin position="58"/>
        <end position="88"/>
    </location>
</feature>
<feature type="compositionally biased region" description="Polar residues" evidence="1">
    <location>
        <begin position="73"/>
        <end position="88"/>
    </location>
</feature>
<organism evidence="2 3">
    <name type="scientific">Brassica carinata</name>
    <name type="common">Ethiopian mustard</name>
    <name type="synonym">Abyssinian cabbage</name>
    <dbReference type="NCBI Taxonomy" id="52824"/>
    <lineage>
        <taxon>Eukaryota</taxon>
        <taxon>Viridiplantae</taxon>
        <taxon>Streptophyta</taxon>
        <taxon>Embryophyta</taxon>
        <taxon>Tracheophyta</taxon>
        <taxon>Spermatophyta</taxon>
        <taxon>Magnoliopsida</taxon>
        <taxon>eudicotyledons</taxon>
        <taxon>Gunneridae</taxon>
        <taxon>Pentapetalae</taxon>
        <taxon>rosids</taxon>
        <taxon>malvids</taxon>
        <taxon>Brassicales</taxon>
        <taxon>Brassicaceae</taxon>
        <taxon>Brassiceae</taxon>
        <taxon>Brassica</taxon>
    </lineage>
</organism>
<name>A0A8X7TSJ2_BRACI</name>
<keyword evidence="3" id="KW-1185">Reference proteome</keyword>
<feature type="region of interest" description="Disordered" evidence="1">
    <location>
        <begin position="152"/>
        <end position="181"/>
    </location>
</feature>
<reference evidence="2 3" key="1">
    <citation type="submission" date="2020-02" db="EMBL/GenBank/DDBJ databases">
        <authorList>
            <person name="Ma Q."/>
            <person name="Huang Y."/>
            <person name="Song X."/>
            <person name="Pei D."/>
        </authorList>
    </citation>
    <scope>NUCLEOTIDE SEQUENCE [LARGE SCALE GENOMIC DNA]</scope>
    <source>
        <strain evidence="2">Sxm20200214</strain>
        <tissue evidence="2">Leaf</tissue>
    </source>
</reference>
<accession>A0A8X7TSJ2</accession>
<gene>
    <name evidence="2" type="ORF">Bca52824_082107</name>
</gene>
<feature type="region of interest" description="Disordered" evidence="1">
    <location>
        <begin position="1"/>
        <end position="26"/>
    </location>
</feature>
<proteinExistence type="predicted"/>
<protein>
    <submittedName>
        <fullName evidence="2">Uncharacterized protein</fullName>
    </submittedName>
</protein>
<sequence>MALSGGFSTTTLSSGGRDGEPAEESSAFSLLDTAGVANMVESVVTSSAFSIREALKPTSTVGTSGGCGETSSEPLPTSSGAAQESPSTVVTIRGCGGASFDTACVETSIPRFDDQRLREDIDVSESNILSLEFNGINDNISFAESMAVWRRRGERRKEDESSGDPPAKATPAKSNGAAVFF</sequence>
<dbReference type="Proteomes" id="UP000886595">
    <property type="component" value="Unassembled WGS sequence"/>
</dbReference>
<evidence type="ECO:0000313" key="3">
    <source>
        <dbReference type="Proteomes" id="UP000886595"/>
    </source>
</evidence>
<dbReference type="AlphaFoldDB" id="A0A8X7TSJ2"/>
<evidence type="ECO:0000313" key="2">
    <source>
        <dbReference type="EMBL" id="KAG2251971.1"/>
    </source>
</evidence>